<keyword evidence="5" id="KW-1133">Transmembrane helix</keyword>
<dbReference type="InterPro" id="IPR051310">
    <property type="entry name" value="MCP_chemotaxis"/>
</dbReference>
<dbReference type="GO" id="GO:0005886">
    <property type="term" value="C:plasma membrane"/>
    <property type="evidence" value="ECO:0007669"/>
    <property type="project" value="TreeGrafter"/>
</dbReference>
<dbReference type="PATRIC" id="fig|651182.5.peg.1323"/>
<dbReference type="GO" id="GO:0007165">
    <property type="term" value="P:signal transduction"/>
    <property type="evidence" value="ECO:0007669"/>
    <property type="project" value="UniProtKB-KW"/>
</dbReference>
<organism evidence="7 8">
    <name type="scientific">Desulfobacula toluolica (strain DSM 7467 / Tol2)</name>
    <dbReference type="NCBI Taxonomy" id="651182"/>
    <lineage>
        <taxon>Bacteria</taxon>
        <taxon>Pseudomonadati</taxon>
        <taxon>Thermodesulfobacteriota</taxon>
        <taxon>Desulfobacteria</taxon>
        <taxon>Desulfobacterales</taxon>
        <taxon>Desulfobacteraceae</taxon>
        <taxon>Desulfobacula</taxon>
    </lineage>
</organism>
<evidence type="ECO:0000256" key="2">
    <source>
        <dbReference type="ARBA" id="ARBA00029447"/>
    </source>
</evidence>
<dbReference type="STRING" id="651182.TOL2_C10940"/>
<dbReference type="EMBL" id="FO203503">
    <property type="protein sequence ID" value="CCK79258.1"/>
    <property type="molecule type" value="Genomic_DNA"/>
</dbReference>
<dbReference type="GO" id="GO:0004888">
    <property type="term" value="F:transmembrane signaling receptor activity"/>
    <property type="evidence" value="ECO:0007669"/>
    <property type="project" value="InterPro"/>
</dbReference>
<dbReference type="PRINTS" id="PR00260">
    <property type="entry name" value="CHEMTRNSDUCR"/>
</dbReference>
<dbReference type="RefSeq" id="WP_014956605.1">
    <property type="nucleotide sequence ID" value="NC_018645.1"/>
</dbReference>
<feature type="transmembrane region" description="Helical" evidence="5">
    <location>
        <begin position="313"/>
        <end position="333"/>
    </location>
</feature>
<dbReference type="Proteomes" id="UP000007347">
    <property type="component" value="Chromosome"/>
</dbReference>
<proteinExistence type="inferred from homology"/>
<dbReference type="Pfam" id="PF00015">
    <property type="entry name" value="MCPsignal"/>
    <property type="match status" value="1"/>
</dbReference>
<dbReference type="SMART" id="SM00283">
    <property type="entry name" value="MA"/>
    <property type="match status" value="1"/>
</dbReference>
<keyword evidence="5" id="KW-0472">Membrane</keyword>
<evidence type="ECO:0000256" key="3">
    <source>
        <dbReference type="PROSITE-ProRule" id="PRU00284"/>
    </source>
</evidence>
<dbReference type="SUPFAM" id="SSF58104">
    <property type="entry name" value="Methyl-accepting chemotaxis protein (MCP) signaling domain"/>
    <property type="match status" value="1"/>
</dbReference>
<evidence type="ECO:0000256" key="5">
    <source>
        <dbReference type="SAM" id="Phobius"/>
    </source>
</evidence>
<evidence type="ECO:0000313" key="7">
    <source>
        <dbReference type="EMBL" id="CCK79258.1"/>
    </source>
</evidence>
<dbReference type="AlphaFoldDB" id="K0NHB7"/>
<keyword evidence="3" id="KW-0807">Transducer</keyword>
<feature type="transmembrane region" description="Helical" evidence="5">
    <location>
        <begin position="12"/>
        <end position="33"/>
    </location>
</feature>
<dbReference type="OrthoDB" id="9765170at2"/>
<evidence type="ECO:0000256" key="4">
    <source>
        <dbReference type="SAM" id="MobiDB-lite"/>
    </source>
</evidence>
<reference evidence="7 8" key="1">
    <citation type="journal article" date="2013" name="Environ. Microbiol.">
        <title>Complete genome, catabolic sub-proteomes and key-metabolites of Desulfobacula toluolica Tol2, a marine, aromatic compound-degrading, sulfate-reducing bacterium.</title>
        <authorList>
            <person name="Wohlbrand L."/>
            <person name="Jacob J.H."/>
            <person name="Kube M."/>
            <person name="Mussmann M."/>
            <person name="Jarling R."/>
            <person name="Beck A."/>
            <person name="Amann R."/>
            <person name="Wilkes H."/>
            <person name="Reinhardt R."/>
            <person name="Rabus R."/>
        </authorList>
    </citation>
    <scope>NUCLEOTIDE SEQUENCE [LARGE SCALE GENOMIC DNA]</scope>
    <source>
        <strain evidence="8">DSM 7467 / Tol2</strain>
    </source>
</reference>
<dbReference type="HOGENOM" id="CLU_000445_107_24_7"/>
<dbReference type="Pfam" id="PF12729">
    <property type="entry name" value="4HB_MCP_1"/>
    <property type="match status" value="1"/>
</dbReference>
<dbReference type="PROSITE" id="PS50111">
    <property type="entry name" value="CHEMOTAXIS_TRANSDUC_2"/>
    <property type="match status" value="1"/>
</dbReference>
<feature type="compositionally biased region" description="Low complexity" evidence="4">
    <location>
        <begin position="359"/>
        <end position="394"/>
    </location>
</feature>
<sequence length="653" mass="71136">MFKNMRVGTKIVSGFFVGILLSVILGVTGVYNISKIGKVVNRLATQGIPEASAVIETERATWNTLVMSYEFGLKQDEKSRQEWFSYSEEINKGLDKLVPLATALDHKEILKAVDEIKNMLGDYSKSSEEYTSLALENKEIENQLKPCASITDKQWTDYIEDQHIKIEKALANKDVEDVMTRVLKIKTANEGMNTFDDVLKSQFLYSLYQQGEHALAIKASMDKLIAITKDVIKISADPVDIKRIETVLSVEEKAYKLLGSWLQNKKKQADLLASLDKNARAIIKLTTKTALEADKTAYDMGMKTTGLVSNVRILLAVILVCAVIIGLGLAIFITRGITKPLNIVINGLQEGADQVSSASTQVSSSSQSLAEGASQQAASIEETSSSMEEMSSMTKKNAENSSHADHLMKEGAQGVKIANESMDQLIRSMEDISKASEETSKIIKTIDEIAFQTNLLALNAAVEAARAGEAGAGFAVVADEVRNLAMRAADAAKNTAELIDGTVKKINEGSRLVSTTNEAFFKVAESAGKVGDLVAEISGASDEQAKGIEQVNTAIAEMDKIVQQNAANAEESASASEEMSAQAEQLKEFVADLVMMTNGGKEQGAHSVSKRKTTIYTSHPNPASQNKKLAYKRDEIRPDQVIPFDDDDDFRDF</sequence>
<name>K0NHB7_DESTT</name>
<feature type="region of interest" description="Disordered" evidence="4">
    <location>
        <begin position="601"/>
        <end position="653"/>
    </location>
</feature>
<protein>
    <submittedName>
        <fullName evidence="7">CheT: methyl-accepting chemtaxis sensory transducer</fullName>
    </submittedName>
</protein>
<feature type="region of interest" description="Disordered" evidence="4">
    <location>
        <begin position="359"/>
        <end position="403"/>
    </location>
</feature>
<keyword evidence="5" id="KW-0812">Transmembrane</keyword>
<evidence type="ECO:0000256" key="1">
    <source>
        <dbReference type="ARBA" id="ARBA00022500"/>
    </source>
</evidence>
<dbReference type="PANTHER" id="PTHR43531">
    <property type="entry name" value="PROTEIN ICFG"/>
    <property type="match status" value="1"/>
</dbReference>
<dbReference type="InterPro" id="IPR004090">
    <property type="entry name" value="Chemotax_Me-accpt_rcpt"/>
</dbReference>
<feature type="domain" description="Methyl-accepting transducer" evidence="6">
    <location>
        <begin position="351"/>
        <end position="580"/>
    </location>
</feature>
<keyword evidence="8" id="KW-1185">Reference proteome</keyword>
<evidence type="ECO:0000259" key="6">
    <source>
        <dbReference type="PROSITE" id="PS50111"/>
    </source>
</evidence>
<feature type="compositionally biased region" description="Acidic residues" evidence="4">
    <location>
        <begin position="644"/>
        <end position="653"/>
    </location>
</feature>
<dbReference type="PANTHER" id="PTHR43531:SF11">
    <property type="entry name" value="METHYL-ACCEPTING CHEMOTAXIS PROTEIN 3"/>
    <property type="match status" value="1"/>
</dbReference>
<dbReference type="Gene3D" id="1.10.287.950">
    <property type="entry name" value="Methyl-accepting chemotaxis protein"/>
    <property type="match status" value="1"/>
</dbReference>
<keyword evidence="1" id="KW-0145">Chemotaxis</keyword>
<accession>K0NHB7</accession>
<feature type="compositionally biased region" description="Polar residues" evidence="4">
    <location>
        <begin position="614"/>
        <end position="627"/>
    </location>
</feature>
<dbReference type="KEGG" id="dto:TOL2_C10940"/>
<evidence type="ECO:0000313" key="8">
    <source>
        <dbReference type="Proteomes" id="UP000007347"/>
    </source>
</evidence>
<gene>
    <name evidence="7" type="primary">cheT</name>
    <name evidence="7" type="ordered locus">TOL2_C10940</name>
</gene>
<comment type="similarity">
    <text evidence="2">Belongs to the methyl-accepting chemotaxis (MCP) protein family.</text>
</comment>
<dbReference type="GO" id="GO:0006935">
    <property type="term" value="P:chemotaxis"/>
    <property type="evidence" value="ECO:0007669"/>
    <property type="project" value="UniProtKB-KW"/>
</dbReference>
<dbReference type="InterPro" id="IPR004089">
    <property type="entry name" value="MCPsignal_dom"/>
</dbReference>
<dbReference type="InterPro" id="IPR024478">
    <property type="entry name" value="HlyB_4HB_MCP"/>
</dbReference>